<dbReference type="InterPro" id="IPR036250">
    <property type="entry name" value="AcylCo_DH-like_C"/>
</dbReference>
<dbReference type="Pfam" id="PF08028">
    <property type="entry name" value="Acyl-CoA_dh_2"/>
    <property type="match status" value="1"/>
</dbReference>
<dbReference type="InterPro" id="IPR013107">
    <property type="entry name" value="Acyl-CoA_DH_C"/>
</dbReference>
<protein>
    <submittedName>
        <fullName evidence="4">Flavin-dependent monooxygenase, oxygenase subunit HsaA</fullName>
        <ecNumber evidence="4">1.14.14.12</ecNumber>
    </submittedName>
</protein>
<evidence type="ECO:0000259" key="2">
    <source>
        <dbReference type="Pfam" id="PF02771"/>
    </source>
</evidence>
<dbReference type="InterPro" id="IPR013786">
    <property type="entry name" value="AcylCoA_DH/ox_N"/>
</dbReference>
<sequence>MGVIADKNFVVPGMDELVQRARDMVPWLREQADGVEEQRAVPPSTVEAFRQAGFFKILQPAAWGGYEMNPEALYRVVMEIGRGCPSSGWTLAILGIHQWEFGKMDPRVGDEIWGEDRDVLVSSSYAPVGKARKVEGGWMLSGRWPTSSGSDHAHGGAFLGARVLDEHGNFRDLRAFLVKREDYELIDDWQVVGLCGTGSKSLKITTEAFVPDHRSHSIVEYSIGGSAPSYQMPFNQVFYGVISSAIVGFAQGVVDLFIEHTKPKQNQFAMGPGPAKNPFIQEKLGHAVLLIRSARARILQGIQEASVYANRGEVVPMDVRVHQFLDVQATGKDCFAAGHMLFKKSGARGIFLNTPMQRQLRSLLAASNHITQNEDDTSAFLGAYLLGEPLPPGVFELPQAA</sequence>
<keyword evidence="5" id="KW-1185">Reference proteome</keyword>
<evidence type="ECO:0000313" key="5">
    <source>
        <dbReference type="Proteomes" id="UP000672657"/>
    </source>
</evidence>
<reference evidence="4 5" key="1">
    <citation type="submission" date="2021-03" db="EMBL/GenBank/DDBJ databases">
        <authorList>
            <person name="Peeters C."/>
        </authorList>
    </citation>
    <scope>NUCLEOTIDE SEQUENCE [LARGE SCALE GENOMIC DNA]</scope>
    <source>
        <strain evidence="4 5">LMG 26411</strain>
    </source>
</reference>
<evidence type="ECO:0000313" key="4">
    <source>
        <dbReference type="EMBL" id="CAG2161305.1"/>
    </source>
</evidence>
<evidence type="ECO:0000259" key="3">
    <source>
        <dbReference type="Pfam" id="PF08028"/>
    </source>
</evidence>
<accession>A0ABN7QHI9</accession>
<dbReference type="InterPro" id="IPR009100">
    <property type="entry name" value="AcylCoA_DH/oxidase_NM_dom_sf"/>
</dbReference>
<feature type="domain" description="Acyl-CoA dehydrogenase C-terminal" evidence="3">
    <location>
        <begin position="241"/>
        <end position="372"/>
    </location>
</feature>
<dbReference type="Gene3D" id="1.20.140.10">
    <property type="entry name" value="Butyryl-CoA Dehydrogenase, subunit A, domain 3"/>
    <property type="match status" value="1"/>
</dbReference>
<keyword evidence="4" id="KW-0503">Monooxygenase</keyword>
<dbReference type="PIRSF" id="PIRSF016578">
    <property type="entry name" value="HsaA"/>
    <property type="match status" value="1"/>
</dbReference>
<dbReference type="Pfam" id="PF02771">
    <property type="entry name" value="Acyl-CoA_dh_N"/>
    <property type="match status" value="1"/>
</dbReference>
<dbReference type="SUPFAM" id="SSF56645">
    <property type="entry name" value="Acyl-CoA dehydrogenase NM domain-like"/>
    <property type="match status" value="1"/>
</dbReference>
<dbReference type="Gene3D" id="1.10.540.10">
    <property type="entry name" value="Acyl-CoA dehydrogenase/oxidase, N-terminal domain"/>
    <property type="match status" value="1"/>
</dbReference>
<dbReference type="SUPFAM" id="SSF47203">
    <property type="entry name" value="Acyl-CoA dehydrogenase C-terminal domain-like"/>
    <property type="match status" value="1"/>
</dbReference>
<evidence type="ECO:0000256" key="1">
    <source>
        <dbReference type="ARBA" id="ARBA00023002"/>
    </source>
</evidence>
<dbReference type="Proteomes" id="UP000672657">
    <property type="component" value="Unassembled WGS sequence"/>
</dbReference>
<dbReference type="EMBL" id="CAJPVI010000125">
    <property type="protein sequence ID" value="CAG2161305.1"/>
    <property type="molecule type" value="Genomic_DNA"/>
</dbReference>
<proteinExistence type="predicted"/>
<keyword evidence="1 4" id="KW-0560">Oxidoreductase</keyword>
<dbReference type="InterPro" id="IPR046373">
    <property type="entry name" value="Acyl-CoA_Oxase/DH_mid-dom_sf"/>
</dbReference>
<feature type="domain" description="Acyl-CoA dehydrogenase/oxidase N-terminal" evidence="2">
    <location>
        <begin position="29"/>
        <end position="93"/>
    </location>
</feature>
<organism evidence="4 5">
    <name type="scientific">Cupriavidus numazuensis</name>
    <dbReference type="NCBI Taxonomy" id="221992"/>
    <lineage>
        <taxon>Bacteria</taxon>
        <taxon>Pseudomonadati</taxon>
        <taxon>Pseudomonadota</taxon>
        <taxon>Betaproteobacteria</taxon>
        <taxon>Burkholderiales</taxon>
        <taxon>Burkholderiaceae</taxon>
        <taxon>Cupriavidus</taxon>
    </lineage>
</organism>
<dbReference type="RefSeq" id="WP_211958826.1">
    <property type="nucleotide sequence ID" value="NZ_CAJPVI010000125.1"/>
</dbReference>
<dbReference type="EC" id="1.14.14.12" evidence="4"/>
<comment type="caution">
    <text evidence="4">The sequence shown here is derived from an EMBL/GenBank/DDBJ whole genome shotgun (WGS) entry which is preliminary data.</text>
</comment>
<dbReference type="InterPro" id="IPR037069">
    <property type="entry name" value="AcylCoA_DH/ox_N_sf"/>
</dbReference>
<dbReference type="GO" id="GO:0036383">
    <property type="term" value="F:3-hydroxy-9,10-secoandrosta-1,3,5(10)-triene-9,17-dione monooxygenase activity"/>
    <property type="evidence" value="ECO:0007669"/>
    <property type="project" value="UniProtKB-EC"/>
</dbReference>
<dbReference type="Gene3D" id="2.40.110.10">
    <property type="entry name" value="Butyryl-CoA Dehydrogenase, subunit A, domain 2"/>
    <property type="match status" value="1"/>
</dbReference>
<gene>
    <name evidence="4" type="primary">hsaA_4</name>
    <name evidence="4" type="ORF">LMG26411_08146</name>
</gene>
<name>A0ABN7QHI9_9BURK</name>